<keyword evidence="3 10" id="KW-0813">Transport</keyword>
<evidence type="ECO:0000259" key="15">
    <source>
        <dbReference type="Pfam" id="PF07715"/>
    </source>
</evidence>
<keyword evidence="17" id="KW-1185">Reference proteome</keyword>
<dbReference type="Gene3D" id="2.40.170.20">
    <property type="entry name" value="TonB-dependent receptor, beta-barrel domain"/>
    <property type="match status" value="1"/>
</dbReference>
<dbReference type="Proteomes" id="UP000063953">
    <property type="component" value="Chromosome"/>
</dbReference>
<dbReference type="InterPro" id="IPR037066">
    <property type="entry name" value="Plug_dom_sf"/>
</dbReference>
<keyword evidence="8 10" id="KW-0472">Membrane</keyword>
<evidence type="ECO:0000256" key="7">
    <source>
        <dbReference type="ARBA" id="ARBA00023077"/>
    </source>
</evidence>
<dbReference type="Gene3D" id="2.170.130.10">
    <property type="entry name" value="TonB-dependent receptor, plug domain"/>
    <property type="match status" value="1"/>
</dbReference>
<dbReference type="PANTHER" id="PTHR47752:SF1">
    <property type="entry name" value="HTH-TYPE TRANSCRIPTIONAL REPRESSOR FABR"/>
    <property type="match status" value="1"/>
</dbReference>
<feature type="domain" description="TonB-dependent receptor-like beta-barrel" evidence="14">
    <location>
        <begin position="250"/>
        <end position="692"/>
    </location>
</feature>
<comment type="similarity">
    <text evidence="2 10 11">Belongs to the TonB-dependent receptor family.</text>
</comment>
<dbReference type="PROSITE" id="PS52016">
    <property type="entry name" value="TONB_DEPENDENT_REC_3"/>
    <property type="match status" value="1"/>
</dbReference>
<dbReference type="InterPro" id="IPR039426">
    <property type="entry name" value="TonB-dep_rcpt-like"/>
</dbReference>
<evidence type="ECO:0000256" key="4">
    <source>
        <dbReference type="ARBA" id="ARBA00022452"/>
    </source>
</evidence>
<keyword evidence="7 11" id="KW-0798">TonB box</keyword>
<gene>
    <name evidence="16" type="ORF">AKN88_10410</name>
</gene>
<name>A0A0K1XGK0_9GAMM</name>
<keyword evidence="4 10" id="KW-1134">Transmembrane beta strand</keyword>
<evidence type="ECO:0000256" key="13">
    <source>
        <dbReference type="SAM" id="SignalP"/>
    </source>
</evidence>
<proteinExistence type="inferred from homology"/>
<feature type="domain" description="TonB-dependent receptor plug" evidence="15">
    <location>
        <begin position="48"/>
        <end position="158"/>
    </location>
</feature>
<dbReference type="AlphaFoldDB" id="A0A0K1XGK0"/>
<accession>A0A0K1XGK0</accession>
<dbReference type="SUPFAM" id="SSF56935">
    <property type="entry name" value="Porins"/>
    <property type="match status" value="1"/>
</dbReference>
<dbReference type="PATRIC" id="fig|1698449.3.peg.2096"/>
<dbReference type="NCBIfam" id="TIGR01786">
    <property type="entry name" value="TonB-hemlactrns"/>
    <property type="match status" value="1"/>
</dbReference>
<evidence type="ECO:0000256" key="6">
    <source>
        <dbReference type="ARBA" id="ARBA00022729"/>
    </source>
</evidence>
<feature type="chain" id="PRO_5005472224" evidence="13">
    <location>
        <begin position="26"/>
        <end position="733"/>
    </location>
</feature>
<dbReference type="InterPro" id="IPR012910">
    <property type="entry name" value="Plug_dom"/>
</dbReference>
<protein>
    <submittedName>
        <fullName evidence="16">Heme/hemoglobin receptor</fullName>
    </submittedName>
</protein>
<dbReference type="Pfam" id="PF07715">
    <property type="entry name" value="Plug"/>
    <property type="match status" value="1"/>
</dbReference>
<evidence type="ECO:0000259" key="14">
    <source>
        <dbReference type="Pfam" id="PF00593"/>
    </source>
</evidence>
<dbReference type="STRING" id="1697053.AKN87_00785"/>
<reference evidence="16 17" key="1">
    <citation type="journal article" date="2015" name="Genome Announc.">
        <title>Genome Sequences of Oblitimonas alkaliphila gen. nov. sp. nov. (Proposed), a Novel Bacterium of the Pseudomonadaceae Family.</title>
        <authorList>
            <person name="Lauer A.C."/>
            <person name="Nicholson A.C."/>
            <person name="Humrighouse B.W."/>
            <person name="Emery B."/>
            <person name="Drobish A."/>
            <person name="Juieng P."/>
            <person name="Loparev V."/>
            <person name="McQuiston J.R."/>
        </authorList>
    </citation>
    <scope>NUCLEOTIDE SEQUENCE [LARGE SCALE GENOMIC DNA]</scope>
    <source>
        <strain evidence="16 17">E5571</strain>
    </source>
</reference>
<keyword evidence="5 10" id="KW-0812">Transmembrane</keyword>
<evidence type="ECO:0000256" key="10">
    <source>
        <dbReference type="PROSITE-ProRule" id="PRU01360"/>
    </source>
</evidence>
<dbReference type="RefSeq" id="WP_053101595.1">
    <property type="nucleotide sequence ID" value="NZ_CP012365.1"/>
</dbReference>
<keyword evidence="9 10" id="KW-0998">Cell outer membrane</keyword>
<evidence type="ECO:0000256" key="9">
    <source>
        <dbReference type="ARBA" id="ARBA00023237"/>
    </source>
</evidence>
<dbReference type="InterPro" id="IPR011276">
    <property type="entry name" value="TonB_haem/Hb_rcpt"/>
</dbReference>
<dbReference type="InterPro" id="IPR000531">
    <property type="entry name" value="Beta-barrel_TonB"/>
</dbReference>
<dbReference type="CDD" id="cd01347">
    <property type="entry name" value="ligand_gated_channel"/>
    <property type="match status" value="1"/>
</dbReference>
<dbReference type="PANTHER" id="PTHR47752">
    <property type="entry name" value="HTH-TYPE TRANSCRIPTIONAL REPRESSOR FABR"/>
    <property type="match status" value="1"/>
</dbReference>
<organism evidence="16 17">
    <name type="scientific">Thiopseudomonas alkaliphila</name>
    <dbReference type="NCBI Taxonomy" id="1697053"/>
    <lineage>
        <taxon>Bacteria</taxon>
        <taxon>Pseudomonadati</taxon>
        <taxon>Pseudomonadota</taxon>
        <taxon>Gammaproteobacteria</taxon>
        <taxon>Pseudomonadales</taxon>
        <taxon>Pseudomonadaceae</taxon>
        <taxon>Thiopseudomonas</taxon>
    </lineage>
</organism>
<dbReference type="InterPro" id="IPR050692">
    <property type="entry name" value="HTH_transcr_repressor_FabR"/>
</dbReference>
<feature type="region of interest" description="Disordered" evidence="12">
    <location>
        <begin position="213"/>
        <end position="237"/>
    </location>
</feature>
<dbReference type="InterPro" id="IPR010949">
    <property type="entry name" value="TonB_Hb/transfer/lactofer_rcpt"/>
</dbReference>
<dbReference type="InterPro" id="IPR036942">
    <property type="entry name" value="Beta-barrel_TonB_sf"/>
</dbReference>
<evidence type="ECO:0000256" key="8">
    <source>
        <dbReference type="ARBA" id="ARBA00023136"/>
    </source>
</evidence>
<dbReference type="NCBIfam" id="TIGR01785">
    <property type="entry name" value="TonB-hemin"/>
    <property type="match status" value="1"/>
</dbReference>
<dbReference type="GO" id="GO:0015232">
    <property type="term" value="F:heme transmembrane transporter activity"/>
    <property type="evidence" value="ECO:0007669"/>
    <property type="project" value="InterPro"/>
</dbReference>
<comment type="subcellular location">
    <subcellularLocation>
        <location evidence="1 10">Cell outer membrane</location>
        <topology evidence="1 10">Multi-pass membrane protein</topology>
    </subcellularLocation>
</comment>
<evidence type="ECO:0000256" key="5">
    <source>
        <dbReference type="ARBA" id="ARBA00022692"/>
    </source>
</evidence>
<keyword evidence="6 13" id="KW-0732">Signal</keyword>
<feature type="signal peptide" evidence="13">
    <location>
        <begin position="1"/>
        <end position="25"/>
    </location>
</feature>
<dbReference type="EMBL" id="CP012365">
    <property type="protein sequence ID" value="AKX60298.1"/>
    <property type="molecule type" value="Genomic_DNA"/>
</dbReference>
<dbReference type="GO" id="GO:0009279">
    <property type="term" value="C:cell outer membrane"/>
    <property type="evidence" value="ECO:0007669"/>
    <property type="project" value="UniProtKB-SubCell"/>
</dbReference>
<keyword evidence="16" id="KW-0675">Receptor</keyword>
<evidence type="ECO:0000256" key="3">
    <source>
        <dbReference type="ARBA" id="ARBA00022448"/>
    </source>
</evidence>
<evidence type="ECO:0000256" key="12">
    <source>
        <dbReference type="SAM" id="MobiDB-lite"/>
    </source>
</evidence>
<evidence type="ECO:0000256" key="1">
    <source>
        <dbReference type="ARBA" id="ARBA00004571"/>
    </source>
</evidence>
<evidence type="ECO:0000256" key="2">
    <source>
        <dbReference type="ARBA" id="ARBA00009810"/>
    </source>
</evidence>
<evidence type="ECO:0000313" key="17">
    <source>
        <dbReference type="Proteomes" id="UP000063953"/>
    </source>
</evidence>
<evidence type="ECO:0000256" key="11">
    <source>
        <dbReference type="RuleBase" id="RU003357"/>
    </source>
</evidence>
<dbReference type="Pfam" id="PF00593">
    <property type="entry name" value="TonB_dep_Rec_b-barrel"/>
    <property type="match status" value="1"/>
</dbReference>
<evidence type="ECO:0000313" key="16">
    <source>
        <dbReference type="EMBL" id="AKX60298.1"/>
    </source>
</evidence>
<sequence length="733" mass="82306">MRLSSAFALQPLWIALCLNPSLVHAESPKNATRLNAVTVSATRSEQKISEVPSVVSVHTEQEIDQQNIKNIQDLIRYEPGLSVGGTNSRFGLSGINIRGMGGNRVLTQMDGVSVADSFSFGGFLSAQRDYIDLDTIKQVEIIRGPASSLYGSDALGGAVSFVSKDARDYLADGKNHFFRLKTGYDGSDDSWLRSATLAGQSGDLDALVHVGRRSGQATDSHSKTGGIGNARGKSNPQEYTRDNLLTKLGWQLNEQHRLQFTYDRFAQDTDTNVLTNYSLTATTRTQQAKDTTERERFSLQHEWQLDQPWMDRLTTQLSQQTSDTRQKTYEDRVSRGAASFRSRDSKYQEKLWVLNSLAQTEFAWGATAHQLSYGLEIKRNKNRDARLGQETLLSTGISKPMLPVSDFPDPTTSEYALFAQDRIQWGQWTFLPGLRYDYYKMQPHATKRYLNSQAQDANPSTFTDSMLSPKLGVTYQLNPQHSLYGQYAAGYRAPQAVQIFGEFENPGMYRTLANTRLKAETSDSFELGLRANYALGNLDLAVFYNRYDDFIEQVSRPSNKPGYPFGEFQYINQDRVTIYGAELKGELFLDEVGFSEGWLARSSLAYARGKDKKSGQPLNSVDPLKAVFGLSYEQPNGTFGGDLNWTLVAAKNRVNTEQLPSQFKTAGYGVLDLNGWWQMSEQLQINAGLYNLTNKRYWHWADMRGLSQQTGDINSARFSQPGRYAAVNLVWEM</sequence>